<dbReference type="PANTHER" id="PTHR11008">
    <property type="entry name" value="PROTEIN TAKEOUT-LIKE PROTEIN"/>
    <property type="match status" value="1"/>
</dbReference>
<organism evidence="1 2">
    <name type="scientific">Timema podura</name>
    <name type="common">Walking stick</name>
    <dbReference type="NCBI Taxonomy" id="61482"/>
    <lineage>
        <taxon>Eukaryota</taxon>
        <taxon>Metazoa</taxon>
        <taxon>Ecdysozoa</taxon>
        <taxon>Arthropoda</taxon>
        <taxon>Hexapoda</taxon>
        <taxon>Insecta</taxon>
        <taxon>Pterygota</taxon>
        <taxon>Neoptera</taxon>
        <taxon>Polyneoptera</taxon>
        <taxon>Phasmatodea</taxon>
        <taxon>Timematodea</taxon>
        <taxon>Timematoidea</taxon>
        <taxon>Timematidae</taxon>
        <taxon>Timema</taxon>
    </lineage>
</organism>
<dbReference type="Gene3D" id="3.15.10.30">
    <property type="entry name" value="Haemolymph juvenile hormone binding protein"/>
    <property type="match status" value="1"/>
</dbReference>
<dbReference type="InterPro" id="IPR038606">
    <property type="entry name" value="To_sf"/>
</dbReference>
<gene>
    <name evidence="1" type="ORF">TPAB3V08_LOCUS11801</name>
</gene>
<dbReference type="EMBL" id="CAJPIN010037514">
    <property type="protein sequence ID" value="CAG2064857.1"/>
    <property type="molecule type" value="Genomic_DNA"/>
</dbReference>
<keyword evidence="2" id="KW-1185">Reference proteome</keyword>
<sequence>MLKTDFGFLVPEIYTNGTYTLDGVIGYIVPVWGSGPFTVDLKGLNIRNGTMRLGLESRRLVIKEFTFDIAYDELTCFRKYHDVTTDSVCLTFQLQFDGLVGGGVAGRLVNRLINELADTIMRESKPYVVEAITSAVINNVNDLILGLTLRDILEWIRNFLPIYQGQHYLL</sequence>
<dbReference type="Proteomes" id="UP001153148">
    <property type="component" value="Unassembled WGS sequence"/>
</dbReference>
<protein>
    <submittedName>
        <fullName evidence="1">Uncharacterized protein</fullName>
    </submittedName>
</protein>
<reference evidence="1" key="1">
    <citation type="submission" date="2021-03" db="EMBL/GenBank/DDBJ databases">
        <authorList>
            <person name="Tran Van P."/>
        </authorList>
    </citation>
    <scope>NUCLEOTIDE SEQUENCE</scope>
</reference>
<dbReference type="PANTHER" id="PTHR11008:SF9">
    <property type="entry name" value="PROTEIN TAKEOUT-LIKE PROTEIN"/>
    <property type="match status" value="1"/>
</dbReference>
<evidence type="ECO:0000313" key="2">
    <source>
        <dbReference type="Proteomes" id="UP001153148"/>
    </source>
</evidence>
<proteinExistence type="predicted"/>
<evidence type="ECO:0000313" key="1">
    <source>
        <dbReference type="EMBL" id="CAG2064857.1"/>
    </source>
</evidence>
<name>A0ABN7PH97_TIMPD</name>
<comment type="caution">
    <text evidence="1">The sequence shown here is derived from an EMBL/GenBank/DDBJ whole genome shotgun (WGS) entry which is preliminary data.</text>
</comment>
<accession>A0ABN7PH97</accession>